<dbReference type="Gene3D" id="1.10.3210.10">
    <property type="entry name" value="Hypothetical protein af1432"/>
    <property type="match status" value="1"/>
</dbReference>
<dbReference type="Proteomes" id="UP001321804">
    <property type="component" value="Chromosome"/>
</dbReference>
<keyword evidence="1" id="KW-0378">Hydrolase</keyword>
<dbReference type="RefSeq" id="WP_317697442.1">
    <property type="nucleotide sequence ID" value="NZ_AP026801.1"/>
</dbReference>
<evidence type="ECO:0000313" key="1">
    <source>
        <dbReference type="EMBL" id="BDR55819.1"/>
    </source>
</evidence>
<dbReference type="SUPFAM" id="SSF109604">
    <property type="entry name" value="HD-domain/PDEase-like"/>
    <property type="match status" value="1"/>
</dbReference>
<accession>A0AAU9DK38</accession>
<evidence type="ECO:0000313" key="2">
    <source>
        <dbReference type="Proteomes" id="UP001321804"/>
    </source>
</evidence>
<proteinExistence type="predicted"/>
<dbReference type="InterPro" id="IPR003607">
    <property type="entry name" value="HD/PDEase_dom"/>
</dbReference>
<dbReference type="CDD" id="cd00077">
    <property type="entry name" value="HDc"/>
    <property type="match status" value="1"/>
</dbReference>
<dbReference type="Pfam" id="PF12917">
    <property type="entry name" value="YfbR-like"/>
    <property type="match status" value="1"/>
</dbReference>
<reference evidence="1 2" key="1">
    <citation type="journal article" date="2023" name="Microbiol. Spectr.">
        <title>Symbiosis of Carpenter Bees with Uncharacterized Lactic Acid Bacteria Showing NAD Auxotrophy.</title>
        <authorList>
            <person name="Kawasaki S."/>
            <person name="Ozawa K."/>
            <person name="Mori T."/>
            <person name="Yamamoto A."/>
            <person name="Ito M."/>
            <person name="Ohkuma M."/>
            <person name="Sakamoto M."/>
            <person name="Matsutani M."/>
        </authorList>
    </citation>
    <scope>NUCLEOTIDE SEQUENCE [LARGE SCALE GENOMIC DNA]</scope>
    <source>
        <strain evidence="1 2">KimC2</strain>
    </source>
</reference>
<gene>
    <name evidence="1" type="ORF">KIMC2_03810</name>
</gene>
<keyword evidence="2" id="KW-1185">Reference proteome</keyword>
<dbReference type="AlphaFoldDB" id="A0AAU9DK38"/>
<name>A0AAU9DK38_9LACO</name>
<protein>
    <submittedName>
        <fullName evidence="1">Hydrolase</fullName>
    </submittedName>
</protein>
<dbReference type="GO" id="GO:0016787">
    <property type="term" value="F:hydrolase activity"/>
    <property type="evidence" value="ECO:0007669"/>
    <property type="project" value="UniProtKB-KW"/>
</dbReference>
<organism evidence="1 2">
    <name type="scientific">Xylocopilactobacillus apis</name>
    <dbReference type="NCBI Taxonomy" id="2932183"/>
    <lineage>
        <taxon>Bacteria</taxon>
        <taxon>Bacillati</taxon>
        <taxon>Bacillota</taxon>
        <taxon>Bacilli</taxon>
        <taxon>Lactobacillales</taxon>
        <taxon>Lactobacillaceae</taxon>
        <taxon>Xylocopilactobacillus</taxon>
    </lineage>
</organism>
<dbReference type="KEGG" id="xak:KIMC2_03810"/>
<sequence>MGLHQYISSLNDLEKIYRAPGFFKFEKHSVAAHSFRVAEVAQLLGDLENLDGNVVDWRMLYEKSLNHDYTERFIGDIKTPVKYASHELREMLATVESSMTENFIDNEIPENLREIFRRRLSEGKDSTLEGKILSVADKLDLLYESFEEIEKGNPEEVYFSMFEESLTTILQFQELYSVRYFIKKILPEMLDEDFLYHKKLNGMAEEIMSSVEIIDL</sequence>
<dbReference type="EMBL" id="AP026801">
    <property type="protein sequence ID" value="BDR55819.1"/>
    <property type="molecule type" value="Genomic_DNA"/>
</dbReference>